<dbReference type="PANTHER" id="PTHR45951">
    <property type="entry name" value="PROTEIN DISPATCHED-RELATED"/>
    <property type="match status" value="1"/>
</dbReference>
<dbReference type="AlphaFoldDB" id="A0A6J2XZY2"/>
<dbReference type="GeneID" id="115882418"/>
<feature type="transmembrane region" description="Helical" evidence="8">
    <location>
        <begin position="912"/>
        <end position="931"/>
    </location>
</feature>
<evidence type="ECO:0000313" key="10">
    <source>
        <dbReference type="Proteomes" id="UP000504635"/>
    </source>
</evidence>
<dbReference type="InParanoid" id="A0A6J2XZY2"/>
<dbReference type="Proteomes" id="UP000504635">
    <property type="component" value="Unplaced"/>
</dbReference>
<evidence type="ECO:0000259" key="9">
    <source>
        <dbReference type="PROSITE" id="PS50156"/>
    </source>
</evidence>
<feature type="transmembrane region" description="Helical" evidence="8">
    <location>
        <begin position="16"/>
        <end position="36"/>
    </location>
</feature>
<feature type="compositionally biased region" description="Polar residues" evidence="7">
    <location>
        <begin position="1084"/>
        <end position="1097"/>
    </location>
</feature>
<dbReference type="KEGG" id="soy:115882418"/>
<keyword evidence="3 8" id="KW-1133">Transmembrane helix</keyword>
<organism evidence="10 11">
    <name type="scientific">Sitophilus oryzae</name>
    <name type="common">Rice weevil</name>
    <name type="synonym">Curculio oryzae</name>
    <dbReference type="NCBI Taxonomy" id="7048"/>
    <lineage>
        <taxon>Eukaryota</taxon>
        <taxon>Metazoa</taxon>
        <taxon>Ecdysozoa</taxon>
        <taxon>Arthropoda</taxon>
        <taxon>Hexapoda</taxon>
        <taxon>Insecta</taxon>
        <taxon>Pterygota</taxon>
        <taxon>Neoptera</taxon>
        <taxon>Endopterygota</taxon>
        <taxon>Coleoptera</taxon>
        <taxon>Polyphaga</taxon>
        <taxon>Cucujiformia</taxon>
        <taxon>Curculionidae</taxon>
        <taxon>Dryophthorinae</taxon>
        <taxon>Sitophilus</taxon>
    </lineage>
</organism>
<evidence type="ECO:0000256" key="4">
    <source>
        <dbReference type="ARBA" id="ARBA00023136"/>
    </source>
</evidence>
<evidence type="ECO:0000256" key="7">
    <source>
        <dbReference type="SAM" id="MobiDB-lite"/>
    </source>
</evidence>
<dbReference type="OrthoDB" id="193905at2759"/>
<dbReference type="InterPro" id="IPR004869">
    <property type="entry name" value="MMPL_dom"/>
</dbReference>
<gene>
    <name evidence="11" type="primary">LOC115882418</name>
</gene>
<dbReference type="InterPro" id="IPR053958">
    <property type="entry name" value="HMGCR/SNAP/NPC1-like_SSD"/>
</dbReference>
<evidence type="ECO:0000256" key="5">
    <source>
        <dbReference type="ARBA" id="ARBA00023180"/>
    </source>
</evidence>
<sequence length="1103" mass="126400">MNYQTWYTNFLIKHPYIVLLAISVFSCTCLTLPFTVKKIALPKFQDPQMGFSTRGTLISNRLTTWQNLEEECRPSGYLTKNPKEYLMHKNMNNSFLNEPRIKTEGRRKNKNSRDRLFGQNNYVEYEPKNETVYGKVITNEKNATETTKFGLDYLQNLTNKNNKHRVYEKHFCGPPDEKYVHIVVSTVNNQDLFTWEHIKSLCTLENSLMNLKNVPSLCISNSGICCRPWTLPNYIAALHNRKNCLNIQESDVNKTKGILERCAQYFHSNELYMSCFRKRDCEVPLECLKFDAVYNILNFLTSVSFLPPEDNKNEGHILKETIIFLPIAASSASVPLYHELENVKKDFEGLSIVAVDFGIKSVIFDEYLLRDTWLMGMGIVFIFICIWIYTASLFLTIMTIIAIVFTMAITYFLYDVVYEISFFPFMNMLTLIICIGIGADDTFIFCKIWQVNKKDQANENNISVIMSKTFYHAFTSMFVSMLTTAVAFWGSYVSCVTAISCFSIFAGTAIIVNFFLMVTWFPAGIVIWEQFCVSRLVCRCYFVAALGQFMCCFKSRWNLSPTFCKCLSAAWKGKKQFLTKTIINLKYFWTLLFTILALASTVVVFVYPRLRLPNSRDFQLFSSDHLFEKYDFMYKDKFWFKRDKGEWVNDYKLPLRFVFGVKSVDNGNHLNPSDLGVVEYDLNFDMADPESQEWLRNFCLNLRQQSFYQPVIGISLTSCFIETFAKSMTRKCIDDFTQRDRSPCCDVSEFPFNRTVFNTCIMDEMAEVYGGPADITYPKTAGVMFSKENVPTIKAVVVEFDSNISFSLSYEDVKQFYNTVDSWTKEELSTAPDSMKNGFFVSDLHFYDLQNELGRGTKISIFVSMALAAAVLFISTLNPLISILAIITITFSIIITIAGLVLCGWTLNILESVTVSTAIGLAVDFSLHYSVNYKLCPPNKAKNREEATVYALSHLMGPCFMAALTTAAAGFFMMFSLILPYYQIGLFMILVMAVSWIYATFFLGALFATVGPIKNTCQYTYKGIIHSFFGNSRTEQTRRNNIEVMTSTSSNQDLDSVSFLKRDTPKPVKKKSFREPQVKYTPHQGLTDQSPSSNITIIMTDDN</sequence>
<feature type="transmembrane region" description="Helical" evidence="8">
    <location>
        <begin position="951"/>
        <end position="979"/>
    </location>
</feature>
<feature type="transmembrane region" description="Helical" evidence="8">
    <location>
        <begin position="380"/>
        <end position="413"/>
    </location>
</feature>
<evidence type="ECO:0000313" key="11">
    <source>
        <dbReference type="RefSeq" id="XP_030756335.1"/>
    </source>
</evidence>
<dbReference type="GO" id="GO:0022857">
    <property type="term" value="F:transmembrane transporter activity"/>
    <property type="evidence" value="ECO:0007669"/>
    <property type="project" value="TreeGrafter"/>
</dbReference>
<keyword evidence="2 8" id="KW-0812">Transmembrane</keyword>
<evidence type="ECO:0000256" key="8">
    <source>
        <dbReference type="SAM" id="Phobius"/>
    </source>
</evidence>
<dbReference type="PROSITE" id="PS50156">
    <property type="entry name" value="SSD"/>
    <property type="match status" value="1"/>
</dbReference>
<evidence type="ECO:0000256" key="6">
    <source>
        <dbReference type="ARBA" id="ARBA00038046"/>
    </source>
</evidence>
<accession>A0A6J2XZY2</accession>
<feature type="domain" description="SSD" evidence="9">
    <location>
        <begin position="391"/>
        <end position="527"/>
    </location>
</feature>
<protein>
    <submittedName>
        <fullName evidence="11">Protein dispatched-like</fullName>
    </submittedName>
</protein>
<keyword evidence="4 8" id="KW-0472">Membrane</keyword>
<keyword evidence="5" id="KW-0325">Glycoprotein</keyword>
<reference evidence="11" key="1">
    <citation type="submission" date="2025-08" db="UniProtKB">
        <authorList>
            <consortium name="RefSeq"/>
        </authorList>
    </citation>
    <scope>IDENTIFICATION</scope>
    <source>
        <tissue evidence="11">Gonads</tissue>
    </source>
</reference>
<feature type="transmembrane region" description="Helical" evidence="8">
    <location>
        <begin position="587"/>
        <end position="607"/>
    </location>
</feature>
<feature type="transmembrane region" description="Helical" evidence="8">
    <location>
        <begin position="859"/>
        <end position="877"/>
    </location>
</feature>
<dbReference type="GO" id="GO:0016020">
    <property type="term" value="C:membrane"/>
    <property type="evidence" value="ECO:0007669"/>
    <property type="project" value="UniProtKB-SubCell"/>
</dbReference>
<evidence type="ECO:0000256" key="1">
    <source>
        <dbReference type="ARBA" id="ARBA00004141"/>
    </source>
</evidence>
<dbReference type="Pfam" id="PF03176">
    <property type="entry name" value="MMPL"/>
    <property type="match status" value="1"/>
</dbReference>
<dbReference type="SUPFAM" id="SSF82866">
    <property type="entry name" value="Multidrug efflux transporter AcrB transmembrane domain"/>
    <property type="match status" value="2"/>
</dbReference>
<dbReference type="Gene3D" id="1.20.1640.10">
    <property type="entry name" value="Multidrug efflux transporter AcrB transmembrane domain"/>
    <property type="match status" value="2"/>
</dbReference>
<dbReference type="RefSeq" id="XP_030756335.1">
    <property type="nucleotide sequence ID" value="XM_030900475.1"/>
</dbReference>
<feature type="transmembrane region" description="Helical" evidence="8">
    <location>
        <begin position="986"/>
        <end position="1008"/>
    </location>
</feature>
<proteinExistence type="inferred from homology"/>
<comment type="similarity">
    <text evidence="6">Belongs to the dispatched family.</text>
</comment>
<dbReference type="InterPro" id="IPR052081">
    <property type="entry name" value="Dispatched_Hh_regulator"/>
</dbReference>
<dbReference type="PANTHER" id="PTHR45951:SF3">
    <property type="entry name" value="PROTEIN DISPATCHED"/>
    <property type="match status" value="1"/>
</dbReference>
<dbReference type="InterPro" id="IPR000731">
    <property type="entry name" value="SSD"/>
</dbReference>
<feature type="transmembrane region" description="Helical" evidence="8">
    <location>
        <begin position="425"/>
        <end position="449"/>
    </location>
</feature>
<name>A0A6J2XZY2_SITOR</name>
<dbReference type="GO" id="GO:0007224">
    <property type="term" value="P:smoothened signaling pathway"/>
    <property type="evidence" value="ECO:0007669"/>
    <property type="project" value="TreeGrafter"/>
</dbReference>
<dbReference type="Pfam" id="PF12349">
    <property type="entry name" value="Sterol-sensing"/>
    <property type="match status" value="1"/>
</dbReference>
<dbReference type="FunCoup" id="A0A6J2XZY2">
    <property type="interactions" value="213"/>
</dbReference>
<feature type="transmembrane region" description="Helical" evidence="8">
    <location>
        <begin position="470"/>
        <end position="492"/>
    </location>
</feature>
<comment type="subcellular location">
    <subcellularLocation>
        <location evidence="1">Membrane</location>
        <topology evidence="1">Multi-pass membrane protein</topology>
    </subcellularLocation>
</comment>
<feature type="region of interest" description="Disordered" evidence="7">
    <location>
        <begin position="1083"/>
        <end position="1103"/>
    </location>
</feature>
<keyword evidence="10" id="KW-1185">Reference proteome</keyword>
<feature type="transmembrane region" description="Helical" evidence="8">
    <location>
        <begin position="504"/>
        <end position="528"/>
    </location>
</feature>
<evidence type="ECO:0000256" key="3">
    <source>
        <dbReference type="ARBA" id="ARBA00022989"/>
    </source>
</evidence>
<feature type="transmembrane region" description="Helical" evidence="8">
    <location>
        <begin position="883"/>
        <end position="905"/>
    </location>
</feature>
<evidence type="ECO:0000256" key="2">
    <source>
        <dbReference type="ARBA" id="ARBA00022692"/>
    </source>
</evidence>